<comment type="similarity">
    <text evidence="1">Belongs to the MAGUK family.</text>
</comment>
<comment type="caution">
    <text evidence="8">The sequence shown here is derived from an EMBL/GenBank/DDBJ whole genome shotgun (WGS) entry which is preliminary data.</text>
</comment>
<dbReference type="CDD" id="cd00071">
    <property type="entry name" value="GMPK"/>
    <property type="match status" value="1"/>
</dbReference>
<dbReference type="SUPFAM" id="SSF50156">
    <property type="entry name" value="PDZ domain-like"/>
    <property type="match status" value="1"/>
</dbReference>
<dbReference type="Gene3D" id="1.10.287.650">
    <property type="entry name" value="L27 domain"/>
    <property type="match status" value="1"/>
</dbReference>
<dbReference type="PROSITE" id="PS00856">
    <property type="entry name" value="GUANYLATE_KINASE_1"/>
    <property type="match status" value="1"/>
</dbReference>
<dbReference type="Pfam" id="PF02828">
    <property type="entry name" value="L27"/>
    <property type="match status" value="1"/>
</dbReference>
<dbReference type="Gene3D" id="3.40.50.300">
    <property type="entry name" value="P-loop containing nucleotide triphosphate hydrolases"/>
    <property type="match status" value="1"/>
</dbReference>
<feature type="domain" description="L27" evidence="7">
    <location>
        <begin position="76"/>
        <end position="130"/>
    </location>
</feature>
<dbReference type="PROSITE" id="PS51022">
    <property type="entry name" value="L27"/>
    <property type="match status" value="1"/>
</dbReference>
<name>A0A8T2LL00_ASTMX</name>
<reference evidence="8 9" key="1">
    <citation type="submission" date="2021-07" db="EMBL/GenBank/DDBJ databases">
        <authorList>
            <person name="Imarazene B."/>
            <person name="Zahm M."/>
            <person name="Klopp C."/>
            <person name="Cabau C."/>
            <person name="Beille S."/>
            <person name="Jouanno E."/>
            <person name="Castinel A."/>
            <person name="Lluch J."/>
            <person name="Gil L."/>
            <person name="Kuchtly C."/>
            <person name="Lopez Roques C."/>
            <person name="Donnadieu C."/>
            <person name="Parrinello H."/>
            <person name="Journot L."/>
            <person name="Du K."/>
            <person name="Schartl M."/>
            <person name="Retaux S."/>
            <person name="Guiguen Y."/>
        </authorList>
    </citation>
    <scope>NUCLEOTIDE SEQUENCE [LARGE SCALE GENOMIC DNA]</scope>
    <source>
        <strain evidence="8">Pach_M1</strain>
        <tissue evidence="8">Testis</tissue>
    </source>
</reference>
<dbReference type="SUPFAM" id="SSF101288">
    <property type="entry name" value="L27 domain"/>
    <property type="match status" value="1"/>
</dbReference>
<sequence length="624" mass="70726">MRQRVEAEQMTDTGLCENGLTKILAEVVEEVRLSIDKDINGTDLLHSLLSAPWLKSLLRVYECLLEYRRISPSPYLTYASALTQEIMGDMRSLPNPSAEAQELYMLLKAPHCQALLSAHDSVAQKNYGPVLPQLPDDLPEDEEAMRIVCLVKNKQPLGATIKKDEKTGEIFIARVIHGGLADRSGLLYPGDKLVEVNGEPVEGLEPVQVIHILVHSQGTILFKLIPNSPQPAISQSIMFVRAMVDYNPLQDPSIPCPDAGMAFSKGDLLEIVDQKDIQWWQAKQMPNATACAGLIPSISHFRSKKREFWWSQPYQAHTCIKPSCLLSVSFKGEKDGETIEENCLEAEDGEHGGHIEDFYIAGFRNSLRLWRRKALIKRRQSCHSCSSNSCASASPYEEVINYQRNANEAPRLIILTGPSGVGINEIRRRLVKFNPNTFQAPIPYTTRPPRGTELNGREYHFITKELFEYLVVNHKFIEYGEHKGHLYGTCYDSIKDVLDSGKTCIIDLDPHVTNMPMWPSAKMSLTPLPYIIFVKPPSVKRMKLTRRDAKFIAGSYFKRTFRDEDFEEIEEAGKLMKAQYSQFFDCVIVNDRLQDTCRDLFAAIRHAQEEPQWIPASWISLDEP</sequence>
<dbReference type="SMART" id="SM00569">
    <property type="entry name" value="L27"/>
    <property type="match status" value="2"/>
</dbReference>
<dbReference type="AlphaFoldDB" id="A0A8T2LL00"/>
<dbReference type="SMART" id="SM00228">
    <property type="entry name" value="PDZ"/>
    <property type="match status" value="1"/>
</dbReference>
<feature type="domain" description="SH3" evidence="4">
    <location>
        <begin position="235"/>
        <end position="305"/>
    </location>
</feature>
<dbReference type="CDD" id="cd06799">
    <property type="entry name" value="PDZ_MPP3-MPP4-MPP7-like"/>
    <property type="match status" value="1"/>
</dbReference>
<dbReference type="PANTHER" id="PTHR23122">
    <property type="entry name" value="MEMBRANE-ASSOCIATED GUANYLATE KINASE MAGUK"/>
    <property type="match status" value="1"/>
</dbReference>
<dbReference type="PROSITE" id="PS50002">
    <property type="entry name" value="SH3"/>
    <property type="match status" value="1"/>
</dbReference>
<gene>
    <name evidence="8" type="primary">MPP4</name>
    <name evidence="8" type="ORF">AMEX_G14490</name>
</gene>
<evidence type="ECO:0000256" key="1">
    <source>
        <dbReference type="ARBA" id="ARBA00007014"/>
    </source>
</evidence>
<dbReference type="Gene3D" id="2.30.42.10">
    <property type="match status" value="1"/>
</dbReference>
<dbReference type="Pfam" id="PF00595">
    <property type="entry name" value="PDZ"/>
    <property type="match status" value="1"/>
</dbReference>
<keyword evidence="2 3" id="KW-0728">SH3 domain</keyword>
<protein>
    <submittedName>
        <fullName evidence="8">MAGUK p55 subfamily member 4-like isoform X1</fullName>
    </submittedName>
</protein>
<dbReference type="InterPro" id="IPR036892">
    <property type="entry name" value="L27_dom_sf"/>
</dbReference>
<dbReference type="InterPro" id="IPR050716">
    <property type="entry name" value="MAGUK"/>
</dbReference>
<evidence type="ECO:0000256" key="3">
    <source>
        <dbReference type="PROSITE-ProRule" id="PRU00192"/>
    </source>
</evidence>
<feature type="domain" description="Guanylate kinase-like" evidence="5">
    <location>
        <begin position="410"/>
        <end position="605"/>
    </location>
</feature>
<dbReference type="InterPro" id="IPR036034">
    <property type="entry name" value="PDZ_sf"/>
</dbReference>
<evidence type="ECO:0000259" key="7">
    <source>
        <dbReference type="PROSITE" id="PS51022"/>
    </source>
</evidence>
<feature type="domain" description="PDZ" evidence="6">
    <location>
        <begin position="147"/>
        <end position="228"/>
    </location>
</feature>
<evidence type="ECO:0000259" key="5">
    <source>
        <dbReference type="PROSITE" id="PS50052"/>
    </source>
</evidence>
<dbReference type="InterPro" id="IPR001478">
    <property type="entry name" value="PDZ"/>
</dbReference>
<evidence type="ECO:0000256" key="2">
    <source>
        <dbReference type="ARBA" id="ARBA00022443"/>
    </source>
</evidence>
<dbReference type="InterPro" id="IPR008145">
    <property type="entry name" value="GK/Ca_channel_bsu"/>
</dbReference>
<dbReference type="Pfam" id="PF00625">
    <property type="entry name" value="Guanylate_kin"/>
    <property type="match status" value="1"/>
</dbReference>
<evidence type="ECO:0000313" key="9">
    <source>
        <dbReference type="Proteomes" id="UP000752171"/>
    </source>
</evidence>
<dbReference type="EMBL" id="JAICCE010000011">
    <property type="protein sequence ID" value="KAG9271554.1"/>
    <property type="molecule type" value="Genomic_DNA"/>
</dbReference>
<evidence type="ECO:0000313" key="8">
    <source>
        <dbReference type="EMBL" id="KAG9271554.1"/>
    </source>
</evidence>
<dbReference type="SMART" id="SM00072">
    <property type="entry name" value="GuKc"/>
    <property type="match status" value="1"/>
</dbReference>
<accession>A0A8T2LL00</accession>
<evidence type="ECO:0000259" key="4">
    <source>
        <dbReference type="PROSITE" id="PS50002"/>
    </source>
</evidence>
<dbReference type="PROSITE" id="PS50052">
    <property type="entry name" value="GUANYLATE_KINASE_2"/>
    <property type="match status" value="1"/>
</dbReference>
<dbReference type="SUPFAM" id="SSF52540">
    <property type="entry name" value="P-loop containing nucleoside triphosphate hydrolases"/>
    <property type="match status" value="1"/>
</dbReference>
<dbReference type="InterPro" id="IPR004172">
    <property type="entry name" value="L27_dom"/>
</dbReference>
<dbReference type="InterPro" id="IPR020590">
    <property type="entry name" value="Guanylate_kinase_CS"/>
</dbReference>
<dbReference type="Gene3D" id="2.30.30.40">
    <property type="entry name" value="SH3 Domains"/>
    <property type="match status" value="1"/>
</dbReference>
<proteinExistence type="inferred from homology"/>
<dbReference type="PROSITE" id="PS50106">
    <property type="entry name" value="PDZ"/>
    <property type="match status" value="1"/>
</dbReference>
<dbReference type="InterPro" id="IPR001452">
    <property type="entry name" value="SH3_domain"/>
</dbReference>
<dbReference type="InterPro" id="IPR014775">
    <property type="entry name" value="L27_C"/>
</dbReference>
<dbReference type="Proteomes" id="UP000752171">
    <property type="component" value="Unassembled WGS sequence"/>
</dbReference>
<evidence type="ECO:0000259" key="6">
    <source>
        <dbReference type="PROSITE" id="PS50106"/>
    </source>
</evidence>
<organism evidence="8 9">
    <name type="scientific">Astyanax mexicanus</name>
    <name type="common">Blind cave fish</name>
    <name type="synonym">Astyanax fasciatus mexicanus</name>
    <dbReference type="NCBI Taxonomy" id="7994"/>
    <lineage>
        <taxon>Eukaryota</taxon>
        <taxon>Metazoa</taxon>
        <taxon>Chordata</taxon>
        <taxon>Craniata</taxon>
        <taxon>Vertebrata</taxon>
        <taxon>Euteleostomi</taxon>
        <taxon>Actinopterygii</taxon>
        <taxon>Neopterygii</taxon>
        <taxon>Teleostei</taxon>
        <taxon>Ostariophysi</taxon>
        <taxon>Characiformes</taxon>
        <taxon>Characoidei</taxon>
        <taxon>Acestrorhamphidae</taxon>
        <taxon>Acestrorhamphinae</taxon>
        <taxon>Astyanax</taxon>
    </lineage>
</organism>
<dbReference type="InterPro" id="IPR027417">
    <property type="entry name" value="P-loop_NTPase"/>
</dbReference>
<dbReference type="SUPFAM" id="SSF50044">
    <property type="entry name" value="SH3-domain"/>
    <property type="match status" value="1"/>
</dbReference>
<dbReference type="InterPro" id="IPR036028">
    <property type="entry name" value="SH3-like_dom_sf"/>
</dbReference>
<dbReference type="InterPro" id="IPR008144">
    <property type="entry name" value="Guanylate_kin-like_dom"/>
</dbReference>